<evidence type="ECO:0008006" key="3">
    <source>
        <dbReference type="Google" id="ProtNLM"/>
    </source>
</evidence>
<name>A0A2N8KKS2_9BURK</name>
<accession>A0A2N8KKS2</accession>
<comment type="caution">
    <text evidence="1">The sequence shown here is derived from an EMBL/GenBank/DDBJ whole genome shotgun (WGS) entry which is preliminary data.</text>
</comment>
<evidence type="ECO:0000313" key="1">
    <source>
        <dbReference type="EMBL" id="PND34038.1"/>
    </source>
</evidence>
<reference evidence="1 2" key="1">
    <citation type="submission" date="2018-01" db="EMBL/GenBank/DDBJ databases">
        <title>The draft genome of an aniline degradation strain ANB-1.</title>
        <authorList>
            <person name="Zhang L."/>
            <person name="Jiang J."/>
        </authorList>
    </citation>
    <scope>NUCLEOTIDE SEQUENCE [LARGE SCALE GENOMIC DNA]</scope>
    <source>
        <strain evidence="1 2">ANB-1</strain>
    </source>
</reference>
<dbReference type="Gene3D" id="1.20.120.330">
    <property type="entry name" value="Nucleotidyltransferases domain 2"/>
    <property type="match status" value="1"/>
</dbReference>
<gene>
    <name evidence="1" type="ORF">C1I89_07255</name>
</gene>
<dbReference type="EMBL" id="POQS01000002">
    <property type="protein sequence ID" value="PND34038.1"/>
    <property type="molecule type" value="Genomic_DNA"/>
</dbReference>
<dbReference type="Proteomes" id="UP000235994">
    <property type="component" value="Unassembled WGS sequence"/>
</dbReference>
<dbReference type="AlphaFoldDB" id="A0A2N8KKS2"/>
<keyword evidence="2" id="KW-1185">Reference proteome</keyword>
<protein>
    <recommendedName>
        <fullName evidence="3">HEPN domain-containing protein</fullName>
    </recommendedName>
</protein>
<sequence length="126" mass="14027">MSVSPTDLLMLGKRSLATHSCEADIRSSMSRLYYSAYHHGRLFAERLSSQGDDTQARGGVHARLYTALMHPSVSRTSVQYMKSKSLGYILKAMHAQRIKADYFIDTEVSLQEARAMELQAGGALEI</sequence>
<proteinExistence type="predicted"/>
<dbReference type="RefSeq" id="WP_102772116.1">
    <property type="nucleotide sequence ID" value="NZ_POQS01000002.1"/>
</dbReference>
<evidence type="ECO:0000313" key="2">
    <source>
        <dbReference type="Proteomes" id="UP000235994"/>
    </source>
</evidence>
<organism evidence="1 2">
    <name type="scientific">Achromobacter pulmonis</name>
    <dbReference type="NCBI Taxonomy" id="1389932"/>
    <lineage>
        <taxon>Bacteria</taxon>
        <taxon>Pseudomonadati</taxon>
        <taxon>Pseudomonadota</taxon>
        <taxon>Betaproteobacteria</taxon>
        <taxon>Burkholderiales</taxon>
        <taxon>Alcaligenaceae</taxon>
        <taxon>Achromobacter</taxon>
    </lineage>
</organism>